<keyword evidence="1" id="KW-0732">Signal</keyword>
<evidence type="ECO:0000313" key="4">
    <source>
        <dbReference type="Proteomes" id="UP000192418"/>
    </source>
</evidence>
<organism evidence="3 4">
    <name type="scientific">Desulfocicer vacuolatum DSM 3385</name>
    <dbReference type="NCBI Taxonomy" id="1121400"/>
    <lineage>
        <taxon>Bacteria</taxon>
        <taxon>Pseudomonadati</taxon>
        <taxon>Thermodesulfobacteriota</taxon>
        <taxon>Desulfobacteria</taxon>
        <taxon>Desulfobacterales</taxon>
        <taxon>Desulfobacteraceae</taxon>
        <taxon>Desulfocicer</taxon>
    </lineage>
</organism>
<gene>
    <name evidence="3" type="ORF">SAMN02746065_101298</name>
</gene>
<dbReference type="PROSITE" id="PS50983">
    <property type="entry name" value="FE_B12_PBP"/>
    <property type="match status" value="1"/>
</dbReference>
<dbReference type="RefSeq" id="WP_084066595.1">
    <property type="nucleotide sequence ID" value="NZ_FWXY01000001.1"/>
</dbReference>
<evidence type="ECO:0000313" key="3">
    <source>
        <dbReference type="EMBL" id="SMC38912.1"/>
    </source>
</evidence>
<dbReference type="Gene3D" id="3.40.50.1980">
    <property type="entry name" value="Nitrogenase molybdenum iron protein domain"/>
    <property type="match status" value="2"/>
</dbReference>
<sequence>MKNKLVVMLMGALLMMSGCTSDDKQDASETKADKTSFMSIGGFSVNPIDKGWVEVRDGAGREFVLIPRGETPPAGYEPRQIIYTPVQRVVAYGSFDIAILKALGVIEDVLVGVTAPKKEWAIPEVVTGMEKGKIAFLGNYNAIDFERLKQSEPELVMTWDMSIIPMVEEMGAACVITTTPVAMCLNARMHFVKFIAPFFNREKQAQQYFHKVATALENIRETTRNATDQPKVMWGDIYEKRVLVEPGNAWVGELVGLAQSDYLFDDVFGKSCIEISLERFLFSGQDAQIFFTYRTPKNGATSKAALARANPMIAGLKPLKDGKVYSPLPHYSQSGDRLDEILTDIAAIIHPSCYPGYKSKFFRELPDKDPES</sequence>
<reference evidence="3 4" key="1">
    <citation type="submission" date="2017-04" db="EMBL/GenBank/DDBJ databases">
        <authorList>
            <person name="Afonso C.L."/>
            <person name="Miller P.J."/>
            <person name="Scott M.A."/>
            <person name="Spackman E."/>
            <person name="Goraichik I."/>
            <person name="Dimitrov K.M."/>
            <person name="Suarez D.L."/>
            <person name="Swayne D.E."/>
        </authorList>
    </citation>
    <scope>NUCLEOTIDE SEQUENCE [LARGE SCALE GENOMIC DNA]</scope>
    <source>
        <strain evidence="3 4">DSM 3385</strain>
    </source>
</reference>
<dbReference type="InterPro" id="IPR002491">
    <property type="entry name" value="ABC_transptr_periplasmic_BD"/>
</dbReference>
<dbReference type="PANTHER" id="PTHR30535:SF34">
    <property type="entry name" value="MOLYBDATE-BINDING PROTEIN MOLA"/>
    <property type="match status" value="1"/>
</dbReference>
<dbReference type="Proteomes" id="UP000192418">
    <property type="component" value="Unassembled WGS sequence"/>
</dbReference>
<dbReference type="AlphaFoldDB" id="A0A1W1YS27"/>
<evidence type="ECO:0000256" key="1">
    <source>
        <dbReference type="SAM" id="SignalP"/>
    </source>
</evidence>
<feature type="signal peptide" evidence="1">
    <location>
        <begin position="1"/>
        <end position="21"/>
    </location>
</feature>
<dbReference type="PANTHER" id="PTHR30535">
    <property type="entry name" value="VITAMIN B12-BINDING PROTEIN"/>
    <property type="match status" value="1"/>
</dbReference>
<proteinExistence type="predicted"/>
<evidence type="ECO:0000259" key="2">
    <source>
        <dbReference type="PROSITE" id="PS50983"/>
    </source>
</evidence>
<protein>
    <submittedName>
        <fullName evidence="3">Iron complex transport system substrate-binding protein</fullName>
    </submittedName>
</protein>
<dbReference type="OrthoDB" id="9812528at2"/>
<dbReference type="InterPro" id="IPR050902">
    <property type="entry name" value="ABC_Transporter_SBP"/>
</dbReference>
<feature type="domain" description="Fe/B12 periplasmic-binding" evidence="2">
    <location>
        <begin position="88"/>
        <end position="353"/>
    </location>
</feature>
<feature type="chain" id="PRO_5012190409" evidence="1">
    <location>
        <begin position="22"/>
        <end position="372"/>
    </location>
</feature>
<name>A0A1W1YS27_9BACT</name>
<dbReference type="PROSITE" id="PS51257">
    <property type="entry name" value="PROKAR_LIPOPROTEIN"/>
    <property type="match status" value="1"/>
</dbReference>
<keyword evidence="4" id="KW-1185">Reference proteome</keyword>
<accession>A0A1W1YS27</accession>
<dbReference type="Pfam" id="PF01497">
    <property type="entry name" value="Peripla_BP_2"/>
    <property type="match status" value="1"/>
</dbReference>
<dbReference type="STRING" id="1121400.SAMN02746065_101298"/>
<dbReference type="EMBL" id="FWXY01000001">
    <property type="protein sequence ID" value="SMC38912.1"/>
    <property type="molecule type" value="Genomic_DNA"/>
</dbReference>
<dbReference type="SUPFAM" id="SSF53807">
    <property type="entry name" value="Helical backbone' metal receptor"/>
    <property type="match status" value="1"/>
</dbReference>